<evidence type="ECO:0000313" key="3">
    <source>
        <dbReference type="EMBL" id="WAL58194.1"/>
    </source>
</evidence>
<dbReference type="CDD" id="cd02035">
    <property type="entry name" value="ArsA"/>
    <property type="match status" value="2"/>
</dbReference>
<keyword evidence="4" id="KW-1185">Reference proteome</keyword>
<dbReference type="InterPro" id="IPR025723">
    <property type="entry name" value="ArsA/GET3_ATPase-like"/>
</dbReference>
<dbReference type="RefSeq" id="WP_268607595.1">
    <property type="nucleotide sequence ID" value="NZ_CP113797.1"/>
</dbReference>
<feature type="domain" description="AAA+ ATPase" evidence="2">
    <location>
        <begin position="352"/>
        <end position="593"/>
    </location>
</feature>
<proteinExistence type="inferred from homology"/>
<protein>
    <submittedName>
        <fullName evidence="3">TRC40/GET3/ArsA family transport-energizing ATPase</fullName>
    </submittedName>
</protein>
<gene>
    <name evidence="3" type="ORF">OXH18_13455</name>
</gene>
<dbReference type="Proteomes" id="UP001163152">
    <property type="component" value="Chromosome"/>
</dbReference>
<evidence type="ECO:0000256" key="1">
    <source>
        <dbReference type="ARBA" id="ARBA00011040"/>
    </source>
</evidence>
<dbReference type="InterPro" id="IPR016300">
    <property type="entry name" value="ATPase_ArsA/GET3"/>
</dbReference>
<name>A0A9E8Z819_9CYAN</name>
<accession>A0A9E8Z819</accession>
<reference evidence="3" key="1">
    <citation type="submission" date="2022-12" db="EMBL/GenBank/DDBJ databases">
        <title>Polyphasic identification of a Novel Hot-Spring Cyanobacterium Ocullathermofonsia sinensis gen nov. sp. nov. and Genomic Insights on its Adaptations to the Thermal Habitat.</title>
        <authorList>
            <person name="Daroch M."/>
            <person name="Tang J."/>
            <person name="Jiang Y."/>
        </authorList>
    </citation>
    <scope>NUCLEOTIDE SEQUENCE</scope>
    <source>
        <strain evidence="3">PKUAC-SCTA174</strain>
    </source>
</reference>
<feature type="domain" description="AAA+ ATPase" evidence="2">
    <location>
        <begin position="20"/>
        <end position="222"/>
    </location>
</feature>
<dbReference type="InterPro" id="IPR003593">
    <property type="entry name" value="AAA+_ATPase"/>
</dbReference>
<dbReference type="KEGG" id="tsin:OXH18_13455"/>
<dbReference type="GO" id="GO:0016887">
    <property type="term" value="F:ATP hydrolysis activity"/>
    <property type="evidence" value="ECO:0007669"/>
    <property type="project" value="InterPro"/>
</dbReference>
<organism evidence="3 4">
    <name type="scientific">Thermocoleostomius sinensis A174</name>
    <dbReference type="NCBI Taxonomy" id="2016057"/>
    <lineage>
        <taxon>Bacteria</taxon>
        <taxon>Bacillati</taxon>
        <taxon>Cyanobacteriota</taxon>
        <taxon>Cyanophyceae</taxon>
        <taxon>Oculatellales</taxon>
        <taxon>Oculatellaceae</taxon>
        <taxon>Thermocoleostomius</taxon>
    </lineage>
</organism>
<dbReference type="PIRSF" id="PIRSF001327">
    <property type="entry name" value="Arsenical_pump-driving_ATPase"/>
    <property type="match status" value="1"/>
</dbReference>
<dbReference type="PANTHER" id="PTHR10803:SF3">
    <property type="entry name" value="ATPASE GET3"/>
    <property type="match status" value="1"/>
</dbReference>
<dbReference type="PANTHER" id="PTHR10803">
    <property type="entry name" value="ARSENICAL PUMP-DRIVING ATPASE ARSENITE-TRANSLOCATING ATPASE"/>
    <property type="match status" value="1"/>
</dbReference>
<evidence type="ECO:0000313" key="4">
    <source>
        <dbReference type="Proteomes" id="UP001163152"/>
    </source>
</evidence>
<dbReference type="SMART" id="SM00382">
    <property type="entry name" value="AAA"/>
    <property type="match status" value="2"/>
</dbReference>
<dbReference type="GO" id="GO:0005524">
    <property type="term" value="F:ATP binding"/>
    <property type="evidence" value="ECO:0007669"/>
    <property type="project" value="InterPro"/>
</dbReference>
<dbReference type="Gene3D" id="3.40.50.300">
    <property type="entry name" value="P-loop containing nucleotide triphosphate hydrolases"/>
    <property type="match status" value="2"/>
</dbReference>
<dbReference type="AlphaFoldDB" id="A0A9E8Z819"/>
<comment type="similarity">
    <text evidence="1">Belongs to the arsA ATPase family.</text>
</comment>
<evidence type="ECO:0000259" key="2">
    <source>
        <dbReference type="SMART" id="SM00382"/>
    </source>
</evidence>
<dbReference type="EMBL" id="CP113797">
    <property type="protein sequence ID" value="WAL58194.1"/>
    <property type="molecule type" value="Genomic_DNA"/>
</dbReference>
<dbReference type="InterPro" id="IPR027541">
    <property type="entry name" value="Ars_ATPase"/>
</dbReference>
<dbReference type="InterPro" id="IPR027417">
    <property type="entry name" value="P-loop_NTPase"/>
</dbReference>
<dbReference type="SUPFAM" id="SSF52540">
    <property type="entry name" value="P-loop containing nucleoside triphosphate hydrolases"/>
    <property type="match status" value="2"/>
</dbReference>
<dbReference type="Pfam" id="PF02374">
    <property type="entry name" value="ArsA_ATPase"/>
    <property type="match status" value="2"/>
</dbReference>
<sequence>MLPVKSFPTPPMFLTPSFQPPKLSMFSGKGGVGKTTLACAWARYWAQTFPHDRVLLLSTDPAHSLSDVLQRSISHIASSDTKLPNLAVQILDAAVLLQTFRSSYGEVLQQLVERGSFMAGSDLAPVWEFGFPGLDELMSLLEIQRLLRDQQADRIVVDMAPSGHTLNLFRMMDFLDNFLAALSLFQEKHRTVSRSFTGQVTDDEADYFLQRLSAELNAGRQLLQDPQRTSCYIVTIAEPMSYWETCRFLTALNDLCIPCGGLWINQITSQTNSFHKNWIDRFFEIAKKTPVYTIPWQMQEPIGADPIDRLVTQIEKLDDDISTTVKTPQLHQIKPVEFPARIPPSLSDLIADGRRLVIVGGKGGVGKTTISAAIGWAMSIRHSNCQIRVISIDPAHSLGDALGCQLGHDAMNLTANLSAQEVNGHQLLDRFRKDYLWELAAMMSGQTNDTELQLAYGPEAWQKMVSQALPGVDEILSLLTVIELLEQGKQDLIILDTAPTGHLLRFLEMPNALADWLAWIFKLWIKYQSVVSRTAFMNNLRTLRQQVIQAQKTLQDAQYTEFIGIVQAQTAITAETKRLCQSLRERGIYQRYLVHNRYQPGQELAAAPFLQTIVRVPHLSTDITSNLDPLAQIQGIARLLFE</sequence>
<dbReference type="NCBIfam" id="TIGR00345">
    <property type="entry name" value="GET3_arsA_TRC40"/>
    <property type="match status" value="2"/>
</dbReference>
<dbReference type="GO" id="GO:0015446">
    <property type="term" value="F:ATPase-coupled arsenite transmembrane transporter activity"/>
    <property type="evidence" value="ECO:0007669"/>
    <property type="project" value="InterPro"/>
</dbReference>